<dbReference type="Gene3D" id="2.60.40.420">
    <property type="entry name" value="Cupredoxins - blue copper proteins"/>
    <property type="match status" value="1"/>
</dbReference>
<dbReference type="SUPFAM" id="SSF49503">
    <property type="entry name" value="Cupredoxins"/>
    <property type="match status" value="1"/>
</dbReference>
<keyword evidence="7" id="KW-0472">Membrane</keyword>
<evidence type="ECO:0000256" key="2">
    <source>
        <dbReference type="ARBA" id="ARBA00022723"/>
    </source>
</evidence>
<keyword evidence="7" id="KW-0812">Transmembrane</keyword>
<keyword evidence="7" id="KW-1133">Transmembrane helix</keyword>
<protein>
    <recommendedName>
        <fullName evidence="5">Cytochrome aa3 subunit 2</fullName>
    </recommendedName>
</protein>
<gene>
    <name evidence="9" type="ORF">ACFOZ8_20175</name>
</gene>
<comment type="function">
    <text evidence="4">Subunits I and II form the functional core of the enzyme complex. Electrons originating in cytochrome c are transferred via heme a and Cu(A) to the binuclear center formed by heme a3 and Cu(B).</text>
</comment>
<organism evidence="9 10">
    <name type="scientific">Paenibacillus xanthanilyticus</name>
    <dbReference type="NCBI Taxonomy" id="1783531"/>
    <lineage>
        <taxon>Bacteria</taxon>
        <taxon>Bacillati</taxon>
        <taxon>Bacillota</taxon>
        <taxon>Bacilli</taxon>
        <taxon>Bacillales</taxon>
        <taxon>Paenibacillaceae</taxon>
        <taxon>Paenibacillus</taxon>
    </lineage>
</organism>
<dbReference type="PROSITE" id="PS00078">
    <property type="entry name" value="COX2"/>
    <property type="match status" value="1"/>
</dbReference>
<keyword evidence="2" id="KW-0479">Metal-binding</keyword>
<comment type="caution">
    <text evidence="9">The sequence shown here is derived from an EMBL/GenBank/DDBJ whole genome shotgun (WGS) entry which is preliminary data.</text>
</comment>
<accession>A0ABV8K7R8</accession>
<dbReference type="InterPro" id="IPR051403">
    <property type="entry name" value="NosZ/Cyto_c_oxidase_sub2"/>
</dbReference>
<dbReference type="Pfam" id="PF00116">
    <property type="entry name" value="COX2"/>
    <property type="match status" value="1"/>
</dbReference>
<dbReference type="PANTHER" id="PTHR42838:SF2">
    <property type="entry name" value="NITROUS-OXIDE REDUCTASE"/>
    <property type="match status" value="1"/>
</dbReference>
<evidence type="ECO:0000259" key="8">
    <source>
        <dbReference type="PROSITE" id="PS50857"/>
    </source>
</evidence>
<dbReference type="PANTHER" id="PTHR42838">
    <property type="entry name" value="CYTOCHROME C OXIDASE SUBUNIT II"/>
    <property type="match status" value="1"/>
</dbReference>
<reference evidence="10" key="1">
    <citation type="journal article" date="2019" name="Int. J. Syst. Evol. Microbiol.">
        <title>The Global Catalogue of Microorganisms (GCM) 10K type strain sequencing project: providing services to taxonomists for standard genome sequencing and annotation.</title>
        <authorList>
            <consortium name="The Broad Institute Genomics Platform"/>
            <consortium name="The Broad Institute Genome Sequencing Center for Infectious Disease"/>
            <person name="Wu L."/>
            <person name="Ma J."/>
        </authorList>
    </citation>
    <scope>NUCLEOTIDE SEQUENCE [LARGE SCALE GENOMIC DNA]</scope>
    <source>
        <strain evidence="10">IBRC-M 10987</strain>
    </source>
</reference>
<comment type="catalytic activity">
    <reaction evidence="6">
        <text>4 Fe(II)-[cytochrome c] + O2 + 8 H(+)(in) = 4 Fe(III)-[cytochrome c] + 2 H2O + 4 H(+)(out)</text>
        <dbReference type="Rhea" id="RHEA:11436"/>
        <dbReference type="Rhea" id="RHEA-COMP:10350"/>
        <dbReference type="Rhea" id="RHEA-COMP:14399"/>
        <dbReference type="ChEBI" id="CHEBI:15377"/>
        <dbReference type="ChEBI" id="CHEBI:15378"/>
        <dbReference type="ChEBI" id="CHEBI:15379"/>
        <dbReference type="ChEBI" id="CHEBI:29033"/>
        <dbReference type="ChEBI" id="CHEBI:29034"/>
        <dbReference type="EC" id="7.1.1.9"/>
    </reaction>
</comment>
<dbReference type="EMBL" id="JBHSAM010000028">
    <property type="protein sequence ID" value="MFC4101972.1"/>
    <property type="molecule type" value="Genomic_DNA"/>
</dbReference>
<dbReference type="RefSeq" id="WP_377720560.1">
    <property type="nucleotide sequence ID" value="NZ_JBHSAM010000028.1"/>
</dbReference>
<sequence>MFKHMPRYEKIWLTLGAASLVVFLAILGFMAVGLGLDAPGHMDTIVPAQAMQTPPFDAPGLKQIGEKEYELVMLGQVFAFAPGEVNIPEGSTVHFRITTPDVVHGLLIPGTNVNMMIVPGHITEFTYTFRKAGDYLMLCNEYCGVGHHLMMGKLIVQA</sequence>
<evidence type="ECO:0000313" key="9">
    <source>
        <dbReference type="EMBL" id="MFC4101972.1"/>
    </source>
</evidence>
<dbReference type="InterPro" id="IPR002429">
    <property type="entry name" value="CcO_II-like_C"/>
</dbReference>
<evidence type="ECO:0000256" key="7">
    <source>
        <dbReference type="SAM" id="Phobius"/>
    </source>
</evidence>
<dbReference type="InterPro" id="IPR034214">
    <property type="entry name" value="Ba3_CcO_II_C"/>
</dbReference>
<keyword evidence="3" id="KW-0186">Copper</keyword>
<dbReference type="PROSITE" id="PS50857">
    <property type="entry name" value="COX2_CUA"/>
    <property type="match status" value="1"/>
</dbReference>
<feature type="domain" description="Cytochrome oxidase subunit II copper A binding" evidence="8">
    <location>
        <begin position="51"/>
        <end position="158"/>
    </location>
</feature>
<evidence type="ECO:0000256" key="3">
    <source>
        <dbReference type="ARBA" id="ARBA00023008"/>
    </source>
</evidence>
<dbReference type="InterPro" id="IPR008972">
    <property type="entry name" value="Cupredoxin"/>
</dbReference>
<evidence type="ECO:0000256" key="4">
    <source>
        <dbReference type="ARBA" id="ARBA00024688"/>
    </source>
</evidence>
<keyword evidence="10" id="KW-1185">Reference proteome</keyword>
<comment type="subcellular location">
    <subcellularLocation>
        <location evidence="1">Cell envelope</location>
    </subcellularLocation>
</comment>
<evidence type="ECO:0000313" key="10">
    <source>
        <dbReference type="Proteomes" id="UP001595715"/>
    </source>
</evidence>
<feature type="transmembrane region" description="Helical" evidence="7">
    <location>
        <begin position="12"/>
        <end position="36"/>
    </location>
</feature>
<name>A0ABV8K7R8_9BACL</name>
<evidence type="ECO:0000256" key="5">
    <source>
        <dbReference type="ARBA" id="ARBA00031399"/>
    </source>
</evidence>
<evidence type="ECO:0000256" key="1">
    <source>
        <dbReference type="ARBA" id="ARBA00004196"/>
    </source>
</evidence>
<dbReference type="InterPro" id="IPR001505">
    <property type="entry name" value="Copper_CuA"/>
</dbReference>
<dbReference type="Proteomes" id="UP001595715">
    <property type="component" value="Unassembled WGS sequence"/>
</dbReference>
<dbReference type="CDD" id="cd13913">
    <property type="entry name" value="ba3_CcO_II_C"/>
    <property type="match status" value="1"/>
</dbReference>
<proteinExistence type="predicted"/>
<evidence type="ECO:0000256" key="6">
    <source>
        <dbReference type="ARBA" id="ARBA00047816"/>
    </source>
</evidence>